<evidence type="ECO:0000256" key="7">
    <source>
        <dbReference type="ARBA" id="ARBA00023136"/>
    </source>
</evidence>
<evidence type="ECO:0000256" key="1">
    <source>
        <dbReference type="ARBA" id="ARBA00004651"/>
    </source>
</evidence>
<feature type="transmembrane region" description="Helical" evidence="9">
    <location>
        <begin position="20"/>
        <end position="39"/>
    </location>
</feature>
<feature type="transmembrane region" description="Helical" evidence="9">
    <location>
        <begin position="380"/>
        <end position="409"/>
    </location>
</feature>
<feature type="transmembrane region" description="Helical" evidence="9">
    <location>
        <begin position="347"/>
        <end position="368"/>
    </location>
</feature>
<keyword evidence="6 8" id="KW-1133">Transmembrane helix</keyword>
<dbReference type="InterPro" id="IPR006043">
    <property type="entry name" value="NCS2"/>
</dbReference>
<feature type="transmembrane region" description="Helical" evidence="9">
    <location>
        <begin position="196"/>
        <end position="215"/>
    </location>
</feature>
<dbReference type="GO" id="GO:0005886">
    <property type="term" value="C:plasma membrane"/>
    <property type="evidence" value="ECO:0007669"/>
    <property type="project" value="UniProtKB-SubCell"/>
</dbReference>
<feature type="transmembrane region" description="Helical" evidence="9">
    <location>
        <begin position="101"/>
        <end position="121"/>
    </location>
</feature>
<feature type="transmembrane region" description="Helical" evidence="9">
    <location>
        <begin position="421"/>
        <end position="438"/>
    </location>
</feature>
<proteinExistence type="inferred from homology"/>
<evidence type="ECO:0000313" key="11">
    <source>
        <dbReference type="Proteomes" id="UP000267019"/>
    </source>
</evidence>
<keyword evidence="5 8" id="KW-0812">Transmembrane</keyword>
<feature type="transmembrane region" description="Helical" evidence="9">
    <location>
        <begin position="75"/>
        <end position="95"/>
    </location>
</feature>
<feature type="transmembrane region" description="Helical" evidence="9">
    <location>
        <begin position="288"/>
        <end position="310"/>
    </location>
</feature>
<dbReference type="GO" id="GO:0005345">
    <property type="term" value="F:purine nucleobase transmembrane transporter activity"/>
    <property type="evidence" value="ECO:0007669"/>
    <property type="project" value="TreeGrafter"/>
</dbReference>
<comment type="caution">
    <text evidence="10">The sequence shown here is derived from an EMBL/GenBank/DDBJ whole genome shotgun (WGS) entry which is preliminary data.</text>
</comment>
<evidence type="ECO:0000256" key="6">
    <source>
        <dbReference type="ARBA" id="ARBA00022989"/>
    </source>
</evidence>
<dbReference type="PIRSF" id="PIRSF005353">
    <property type="entry name" value="PbuG"/>
    <property type="match status" value="1"/>
</dbReference>
<dbReference type="Pfam" id="PF00860">
    <property type="entry name" value="Xan_ur_permease"/>
    <property type="match status" value="1"/>
</dbReference>
<feature type="transmembrane region" description="Helical" evidence="9">
    <location>
        <begin position="133"/>
        <end position="152"/>
    </location>
</feature>
<evidence type="ECO:0000256" key="5">
    <source>
        <dbReference type="ARBA" id="ARBA00022692"/>
    </source>
</evidence>
<evidence type="ECO:0000256" key="8">
    <source>
        <dbReference type="PIRNR" id="PIRNR005353"/>
    </source>
</evidence>
<comment type="subcellular location">
    <subcellularLocation>
        <location evidence="1 8">Cell membrane</location>
        <topology evidence="1 8">Multi-pass membrane protein</topology>
    </subcellularLocation>
</comment>
<keyword evidence="11" id="KW-1185">Reference proteome</keyword>
<keyword evidence="4 8" id="KW-1003">Cell membrane</keyword>
<keyword evidence="7 8" id="KW-0472">Membrane</keyword>
<dbReference type="PANTHER" id="PTHR43337">
    <property type="entry name" value="XANTHINE/URACIL PERMEASE C887.17-RELATED"/>
    <property type="match status" value="1"/>
</dbReference>
<organism evidence="10 11">
    <name type="scientific">Brockia lithotrophica</name>
    <dbReference type="NCBI Taxonomy" id="933949"/>
    <lineage>
        <taxon>Bacteria</taxon>
        <taxon>Bacillati</taxon>
        <taxon>Bacillota</taxon>
        <taxon>Bacilli</taxon>
        <taxon>Bacillales</taxon>
        <taxon>Bacillales Family X. Incertae Sedis</taxon>
        <taxon>Brockia</taxon>
    </lineage>
</organism>
<evidence type="ECO:0000313" key="10">
    <source>
        <dbReference type="EMBL" id="RKQ88390.1"/>
    </source>
</evidence>
<dbReference type="Proteomes" id="UP000267019">
    <property type="component" value="Unassembled WGS sequence"/>
</dbReference>
<gene>
    <name evidence="10" type="ORF">C7438_0023</name>
</gene>
<protein>
    <submittedName>
        <fullName evidence="10">AGZA family xanthine/uracil permease-like MFS transporter</fullName>
    </submittedName>
</protein>
<dbReference type="InterPro" id="IPR045018">
    <property type="entry name" value="Azg-like"/>
</dbReference>
<comment type="similarity">
    <text evidence="2 8">Belongs to the nucleobase:cation symporter-2 (NCS2) (TC 2.A.40) family. Azg-like subfamily.</text>
</comment>
<dbReference type="EMBL" id="RBIJ01000001">
    <property type="protein sequence ID" value="RKQ88390.1"/>
    <property type="molecule type" value="Genomic_DNA"/>
</dbReference>
<name>A0A660L9Z5_9BACL</name>
<feature type="transmembrane region" description="Helical" evidence="9">
    <location>
        <begin position="247"/>
        <end position="267"/>
    </location>
</feature>
<feature type="transmembrane region" description="Helical" evidence="9">
    <location>
        <begin position="322"/>
        <end position="340"/>
    </location>
</feature>
<dbReference type="AlphaFoldDB" id="A0A660L9Z5"/>
<reference evidence="10 11" key="1">
    <citation type="submission" date="2018-10" db="EMBL/GenBank/DDBJ databases">
        <title>Genomic Encyclopedia of Type Strains, Phase IV (KMG-IV): sequencing the most valuable type-strain genomes for metagenomic binning, comparative biology and taxonomic classification.</title>
        <authorList>
            <person name="Goeker M."/>
        </authorList>
    </citation>
    <scope>NUCLEOTIDE SEQUENCE [LARGE SCALE GENOMIC DNA]</scope>
    <source>
        <strain evidence="10 11">DSM 22653</strain>
    </source>
</reference>
<accession>A0A660L9Z5</accession>
<sequence>MDLDRMFELSARGTNPGREVLAGLTTFLTMVYIVVVNPIILGQAQVPFDRAFFATVVATILGTLWMGLRANYPIAVAPGMGLNAFFAFSVVGSAAGIDYRVAFGAVFVAGVLFVILSVTRFREDLLNAIPASLKHAVTAGIGLFIAFIGLRLSGIVTAHGTNLVALGNLKAPQTLLALFGLLVTVVLYARRVPGAIFLGMLVTAIVAAAVGMLTFDQGFFSLPKLPSDGLFVVDPFTPFVDLFRYDLYTVVLAFLIITLFDTTGTMIGIAEQAGLLVNGRFPRAREALLADSVATSVGALLGTSPTSAYIESGAGVAAGGRTGLTAVAVAGFFLLTLFFFPTVQAVAGLSAITAPALILVGSLMLHVLREIPWDEFDEAFPAFLVILSMPLTSSIATGIALGFSAYPILKLVRGRGREVHPLLYFFAVVFLIQLFFLPHV</sequence>
<keyword evidence="3 8" id="KW-0813">Transport</keyword>
<evidence type="ECO:0000256" key="2">
    <source>
        <dbReference type="ARBA" id="ARBA00005697"/>
    </source>
</evidence>
<dbReference type="InterPro" id="IPR026033">
    <property type="entry name" value="Azg-like_bact_archaea"/>
</dbReference>
<feature type="transmembrane region" description="Helical" evidence="9">
    <location>
        <begin position="172"/>
        <end position="189"/>
    </location>
</feature>
<dbReference type="PANTHER" id="PTHR43337:SF1">
    <property type="entry name" value="XANTHINE_URACIL PERMEASE C887.17-RELATED"/>
    <property type="match status" value="1"/>
</dbReference>
<evidence type="ECO:0000256" key="9">
    <source>
        <dbReference type="SAM" id="Phobius"/>
    </source>
</evidence>
<feature type="transmembrane region" description="Helical" evidence="9">
    <location>
        <begin position="51"/>
        <end position="68"/>
    </location>
</feature>
<evidence type="ECO:0000256" key="4">
    <source>
        <dbReference type="ARBA" id="ARBA00022475"/>
    </source>
</evidence>
<evidence type="ECO:0000256" key="3">
    <source>
        <dbReference type="ARBA" id="ARBA00022448"/>
    </source>
</evidence>